<dbReference type="PANTHER" id="PTHR31793:SF27">
    <property type="entry name" value="NOVEL THIOESTERASE SUPERFAMILY DOMAIN AND SAPOSIN A-TYPE DOMAIN CONTAINING PROTEIN (0610012H03RIK)"/>
    <property type="match status" value="1"/>
</dbReference>
<keyword evidence="2" id="KW-0378">Hydrolase</keyword>
<comment type="caution">
    <text evidence="3">The sequence shown here is derived from an EMBL/GenBank/DDBJ whole genome shotgun (WGS) entry which is preliminary data.</text>
</comment>
<dbReference type="Proteomes" id="UP000266426">
    <property type="component" value="Unassembled WGS sequence"/>
</dbReference>
<comment type="similarity">
    <text evidence="1">Belongs to the 4-hydroxybenzoyl-CoA thioesterase family.</text>
</comment>
<evidence type="ECO:0000256" key="1">
    <source>
        <dbReference type="ARBA" id="ARBA00005953"/>
    </source>
</evidence>
<protein>
    <submittedName>
        <fullName evidence="3">Acyl-CoA thioesterase</fullName>
    </submittedName>
</protein>
<dbReference type="NCBIfam" id="TIGR00051">
    <property type="entry name" value="YbgC/FadM family acyl-CoA thioesterase"/>
    <property type="match status" value="1"/>
</dbReference>
<gene>
    <name evidence="3" type="ORF">C4541_02645</name>
</gene>
<name>A0A3A4R7U5_9BACT</name>
<evidence type="ECO:0000256" key="2">
    <source>
        <dbReference type="ARBA" id="ARBA00022801"/>
    </source>
</evidence>
<dbReference type="AlphaFoldDB" id="A0A3A4R7U5"/>
<dbReference type="Pfam" id="PF13279">
    <property type="entry name" value="4HBT_2"/>
    <property type="match status" value="1"/>
</dbReference>
<dbReference type="Gene3D" id="3.10.129.10">
    <property type="entry name" value="Hotdog Thioesterase"/>
    <property type="match status" value="1"/>
</dbReference>
<dbReference type="PANTHER" id="PTHR31793">
    <property type="entry name" value="4-HYDROXYBENZOYL-COA THIOESTERASE FAMILY MEMBER"/>
    <property type="match status" value="1"/>
</dbReference>
<organism evidence="3 4">
    <name type="scientific">Candidatus Auribacter fodinae</name>
    <dbReference type="NCBI Taxonomy" id="2093366"/>
    <lineage>
        <taxon>Bacteria</taxon>
        <taxon>Pseudomonadati</taxon>
        <taxon>Candidatus Auribacterota</taxon>
        <taxon>Candidatus Auribacteria</taxon>
        <taxon>Candidatus Auribacterales</taxon>
        <taxon>Candidatus Auribacteraceae</taxon>
        <taxon>Candidatus Auribacter</taxon>
    </lineage>
</organism>
<dbReference type="SUPFAM" id="SSF54637">
    <property type="entry name" value="Thioesterase/thiol ester dehydrase-isomerase"/>
    <property type="match status" value="1"/>
</dbReference>
<evidence type="ECO:0000313" key="3">
    <source>
        <dbReference type="EMBL" id="RJP61106.1"/>
    </source>
</evidence>
<dbReference type="GO" id="GO:0047617">
    <property type="term" value="F:fatty acyl-CoA hydrolase activity"/>
    <property type="evidence" value="ECO:0007669"/>
    <property type="project" value="TreeGrafter"/>
</dbReference>
<dbReference type="InterPro" id="IPR029069">
    <property type="entry name" value="HotDog_dom_sf"/>
</dbReference>
<reference evidence="3 4" key="1">
    <citation type="journal article" date="2017" name="ISME J.">
        <title>Energy and carbon metabolisms in a deep terrestrial subsurface fluid microbial community.</title>
        <authorList>
            <person name="Momper L."/>
            <person name="Jungbluth S.P."/>
            <person name="Lee M.D."/>
            <person name="Amend J.P."/>
        </authorList>
    </citation>
    <scope>NUCLEOTIDE SEQUENCE [LARGE SCALE GENOMIC DNA]</scope>
    <source>
        <strain evidence="3">SURF_26</strain>
    </source>
</reference>
<dbReference type="EMBL" id="QZJZ01000016">
    <property type="protein sequence ID" value="RJP61106.1"/>
    <property type="molecule type" value="Genomic_DNA"/>
</dbReference>
<evidence type="ECO:0000313" key="4">
    <source>
        <dbReference type="Proteomes" id="UP000266426"/>
    </source>
</evidence>
<proteinExistence type="inferred from homology"/>
<dbReference type="CDD" id="cd00586">
    <property type="entry name" value="4HBT"/>
    <property type="match status" value="1"/>
</dbReference>
<dbReference type="InterPro" id="IPR050563">
    <property type="entry name" value="4-hydroxybenzoyl-CoA_TE"/>
</dbReference>
<accession>A0A3A4R7U5</accession>
<sequence length="143" mass="16586">MSENISFETTIRVRYCEVDKMGVLHHSRYLAYFEIGRTEFLRTSGFSYREFEDARLYLVIVKVSCNYKYPIRYDDVVRVITTLKRMTPAKIEHTYEIWNEDKSILHAAGESTLACVDDTGTLQRIPDFLLNLSYPSPPKSGGD</sequence>
<dbReference type="PIRSF" id="PIRSF003230">
    <property type="entry name" value="YbgC"/>
    <property type="match status" value="1"/>
</dbReference>
<dbReference type="InterPro" id="IPR006684">
    <property type="entry name" value="YbgC/YbaW"/>
</dbReference>